<gene>
    <name evidence="3" type="ORF">KQI89_00590</name>
</gene>
<dbReference type="Pfam" id="PF02698">
    <property type="entry name" value="DUF218"/>
    <property type="match status" value="1"/>
</dbReference>
<evidence type="ECO:0000313" key="3">
    <source>
        <dbReference type="EMBL" id="MBU5590254.1"/>
    </source>
</evidence>
<feature type="domain" description="DUF218" evidence="2">
    <location>
        <begin position="100"/>
        <end position="245"/>
    </location>
</feature>
<keyword evidence="1" id="KW-1133">Transmembrane helix</keyword>
<keyword evidence="1" id="KW-0472">Membrane</keyword>
<feature type="transmembrane region" description="Helical" evidence="1">
    <location>
        <begin position="69"/>
        <end position="92"/>
    </location>
</feature>
<feature type="transmembrane region" description="Helical" evidence="1">
    <location>
        <begin position="31"/>
        <end position="49"/>
    </location>
</feature>
<sequence length="255" mass="28624">MDKSKLINWILLILGAIFMAYGVGISFIVNGIAKAIMIMGAVLIALSLFKSLGKRHLIIKHFNRIDKVINVLVILSFISVFIIEGAIVYGSFEKNKGKTDYILVLGAGLWGDAPSDTLIRRLEGAVELSEINKDSIILVSGGQGPGETVTEAEAMEKYLMAKGVDKKRIVREEKATNTMGNMNFSKEIMDELWREKEEYNVTIITSNFHIFRSKLLAKRAGMNVQAYSVAVKKPIEPAYYIREYFALIKSYIFDR</sequence>
<keyword evidence="1" id="KW-0812">Transmembrane</keyword>
<evidence type="ECO:0000259" key="2">
    <source>
        <dbReference type="Pfam" id="PF02698"/>
    </source>
</evidence>
<dbReference type="InterPro" id="IPR051599">
    <property type="entry name" value="Cell_Envelope_Assoc"/>
</dbReference>
<dbReference type="Proteomes" id="UP000736583">
    <property type="component" value="Unassembled WGS sequence"/>
</dbReference>
<dbReference type="RefSeq" id="WP_216455496.1">
    <property type="nucleotide sequence ID" value="NZ_JAHLQL010000001.1"/>
</dbReference>
<accession>A0ABS6EVK5</accession>
<dbReference type="CDD" id="cd06259">
    <property type="entry name" value="YdcF-like"/>
    <property type="match status" value="1"/>
</dbReference>
<protein>
    <submittedName>
        <fullName evidence="3">YdcF family protein</fullName>
    </submittedName>
</protein>
<organism evidence="3 4">
    <name type="scientific">Clostridium simiarum</name>
    <dbReference type="NCBI Taxonomy" id="2841506"/>
    <lineage>
        <taxon>Bacteria</taxon>
        <taxon>Bacillati</taxon>
        <taxon>Bacillota</taxon>
        <taxon>Clostridia</taxon>
        <taxon>Eubacteriales</taxon>
        <taxon>Clostridiaceae</taxon>
        <taxon>Clostridium</taxon>
    </lineage>
</organism>
<comment type="caution">
    <text evidence="3">The sequence shown here is derived from an EMBL/GenBank/DDBJ whole genome shotgun (WGS) entry which is preliminary data.</text>
</comment>
<evidence type="ECO:0000313" key="4">
    <source>
        <dbReference type="Proteomes" id="UP000736583"/>
    </source>
</evidence>
<feature type="transmembrane region" description="Helical" evidence="1">
    <location>
        <begin position="7"/>
        <end position="25"/>
    </location>
</feature>
<reference evidence="3 4" key="1">
    <citation type="submission" date="2021-06" db="EMBL/GenBank/DDBJ databases">
        <authorList>
            <person name="Sun Q."/>
            <person name="Li D."/>
        </authorList>
    </citation>
    <scope>NUCLEOTIDE SEQUENCE [LARGE SCALE GENOMIC DNA]</scope>
    <source>
        <strain evidence="3 4">MSJ-4</strain>
    </source>
</reference>
<dbReference type="EMBL" id="JAHLQL010000001">
    <property type="protein sequence ID" value="MBU5590254.1"/>
    <property type="molecule type" value="Genomic_DNA"/>
</dbReference>
<name>A0ABS6EVK5_9CLOT</name>
<proteinExistence type="predicted"/>
<dbReference type="PANTHER" id="PTHR30336:SF4">
    <property type="entry name" value="ENVELOPE BIOGENESIS FACTOR ELYC"/>
    <property type="match status" value="1"/>
</dbReference>
<dbReference type="InterPro" id="IPR003848">
    <property type="entry name" value="DUF218"/>
</dbReference>
<evidence type="ECO:0000256" key="1">
    <source>
        <dbReference type="SAM" id="Phobius"/>
    </source>
</evidence>
<dbReference type="PANTHER" id="PTHR30336">
    <property type="entry name" value="INNER MEMBRANE PROTEIN, PROBABLE PERMEASE"/>
    <property type="match status" value="1"/>
</dbReference>
<keyword evidence="4" id="KW-1185">Reference proteome</keyword>